<dbReference type="GO" id="GO:0005737">
    <property type="term" value="C:cytoplasm"/>
    <property type="evidence" value="ECO:0007669"/>
    <property type="project" value="TreeGrafter"/>
</dbReference>
<dbReference type="GO" id="GO:0009409">
    <property type="term" value="P:response to cold"/>
    <property type="evidence" value="ECO:0007669"/>
    <property type="project" value="TreeGrafter"/>
</dbReference>
<reference evidence="1 2" key="1">
    <citation type="journal article" date="2017" name="Plant Biotechnol. J.">
        <title>A comprehensive draft genome sequence for lupin (Lupinus angustifolius), an emerging health food: insights into plant-microbe interactions and legume evolution.</title>
        <authorList>
            <person name="Hane J.K."/>
            <person name="Ming Y."/>
            <person name="Kamphuis L.G."/>
            <person name="Nelson M.N."/>
            <person name="Garg G."/>
            <person name="Atkins C.A."/>
            <person name="Bayer P.E."/>
            <person name="Bravo A."/>
            <person name="Bringans S."/>
            <person name="Cannon S."/>
            <person name="Edwards D."/>
            <person name="Foley R."/>
            <person name="Gao L.L."/>
            <person name="Harrison M.J."/>
            <person name="Huang W."/>
            <person name="Hurgobin B."/>
            <person name="Li S."/>
            <person name="Liu C.W."/>
            <person name="McGrath A."/>
            <person name="Morahan G."/>
            <person name="Murray J."/>
            <person name="Weller J."/>
            <person name="Jian J."/>
            <person name="Singh K.B."/>
        </authorList>
    </citation>
    <scope>NUCLEOTIDE SEQUENCE [LARGE SCALE GENOMIC DNA]</scope>
    <source>
        <strain evidence="2">cv. Tanjil</strain>
        <tissue evidence="1">Whole plant</tissue>
    </source>
</reference>
<dbReference type="PANTHER" id="PTHR10502">
    <property type="entry name" value="ANNEXIN"/>
    <property type="match status" value="1"/>
</dbReference>
<dbReference type="STRING" id="3871.A0A1J7GZU6"/>
<dbReference type="Proteomes" id="UP000188354">
    <property type="component" value="Chromosome LG16"/>
</dbReference>
<name>A0A1J7GZU6_LUPAN</name>
<dbReference type="AlphaFoldDB" id="A0A1J7GZU6"/>
<proteinExistence type="predicted"/>
<dbReference type="GO" id="GO:0009414">
    <property type="term" value="P:response to water deprivation"/>
    <property type="evidence" value="ECO:0007669"/>
    <property type="project" value="TreeGrafter"/>
</dbReference>
<dbReference type="GO" id="GO:0009408">
    <property type="term" value="P:response to heat"/>
    <property type="evidence" value="ECO:0007669"/>
    <property type="project" value="TreeGrafter"/>
</dbReference>
<organism evidence="1 2">
    <name type="scientific">Lupinus angustifolius</name>
    <name type="common">Narrow-leaved blue lupine</name>
    <dbReference type="NCBI Taxonomy" id="3871"/>
    <lineage>
        <taxon>Eukaryota</taxon>
        <taxon>Viridiplantae</taxon>
        <taxon>Streptophyta</taxon>
        <taxon>Embryophyta</taxon>
        <taxon>Tracheophyta</taxon>
        <taxon>Spermatophyta</taxon>
        <taxon>Magnoliopsida</taxon>
        <taxon>eudicotyledons</taxon>
        <taxon>Gunneridae</taxon>
        <taxon>Pentapetalae</taxon>
        <taxon>rosids</taxon>
        <taxon>fabids</taxon>
        <taxon>Fabales</taxon>
        <taxon>Fabaceae</taxon>
        <taxon>Papilionoideae</taxon>
        <taxon>50 kb inversion clade</taxon>
        <taxon>genistoids sensu lato</taxon>
        <taxon>core genistoids</taxon>
        <taxon>Genisteae</taxon>
        <taxon>Lupinus</taxon>
    </lineage>
</organism>
<dbReference type="Gramene" id="OIV95076">
    <property type="protein sequence ID" value="OIV95076"/>
    <property type="gene ID" value="TanjilG_10896"/>
</dbReference>
<dbReference type="EMBL" id="CM007376">
    <property type="protein sequence ID" value="OIV95076.1"/>
    <property type="molecule type" value="Genomic_DNA"/>
</dbReference>
<dbReference type="SUPFAM" id="SSF47874">
    <property type="entry name" value="Annexin"/>
    <property type="match status" value="1"/>
</dbReference>
<dbReference type="InterPro" id="IPR037104">
    <property type="entry name" value="Annexin_sf"/>
</dbReference>
<accession>A0A1J7GZU6</accession>
<dbReference type="Gene3D" id="1.10.220.10">
    <property type="entry name" value="Annexin"/>
    <property type="match status" value="1"/>
</dbReference>
<dbReference type="GO" id="GO:0005886">
    <property type="term" value="C:plasma membrane"/>
    <property type="evidence" value="ECO:0007669"/>
    <property type="project" value="TreeGrafter"/>
</dbReference>
<sequence>MTIKRSYPFLYKHSLDEDVTSQTKGDIHKLLVAIISTYKYDGDEFDESVAHSEANILHQTIESKVFIHYKIIRILRTRSNNV</sequence>
<evidence type="ECO:0000313" key="1">
    <source>
        <dbReference type="EMBL" id="OIV95076.1"/>
    </source>
</evidence>
<keyword evidence="2" id="KW-1185">Reference proteome</keyword>
<evidence type="ECO:0000313" key="2">
    <source>
        <dbReference type="Proteomes" id="UP000188354"/>
    </source>
</evidence>
<dbReference type="GO" id="GO:0005509">
    <property type="term" value="F:calcium ion binding"/>
    <property type="evidence" value="ECO:0007669"/>
    <property type="project" value="InterPro"/>
</dbReference>
<dbReference type="PANTHER" id="PTHR10502:SF193">
    <property type="entry name" value="ANNEXIN D8"/>
    <property type="match status" value="1"/>
</dbReference>
<dbReference type="GO" id="GO:0009651">
    <property type="term" value="P:response to salt stress"/>
    <property type="evidence" value="ECO:0007669"/>
    <property type="project" value="TreeGrafter"/>
</dbReference>
<dbReference type="GO" id="GO:0001786">
    <property type="term" value="F:phosphatidylserine binding"/>
    <property type="evidence" value="ECO:0007669"/>
    <property type="project" value="TreeGrafter"/>
</dbReference>
<gene>
    <name evidence="1" type="ORF">TanjilG_10896</name>
</gene>
<dbReference type="GO" id="GO:0005544">
    <property type="term" value="F:calcium-dependent phospholipid binding"/>
    <property type="evidence" value="ECO:0007669"/>
    <property type="project" value="InterPro"/>
</dbReference>
<protein>
    <submittedName>
        <fullName evidence="1">Uncharacterized protein</fullName>
    </submittedName>
</protein>